<dbReference type="SUPFAM" id="SSF103473">
    <property type="entry name" value="MFS general substrate transporter"/>
    <property type="match status" value="1"/>
</dbReference>
<protein>
    <recommendedName>
        <fullName evidence="7">Major facilitator superfamily (MFS) profile domain-containing protein</fullName>
    </recommendedName>
</protein>
<feature type="transmembrane region" description="Helical" evidence="6">
    <location>
        <begin position="98"/>
        <end position="122"/>
    </location>
</feature>
<dbReference type="InterPro" id="IPR011701">
    <property type="entry name" value="MFS"/>
</dbReference>
<keyword evidence="9" id="KW-1185">Reference proteome</keyword>
<evidence type="ECO:0000256" key="1">
    <source>
        <dbReference type="ARBA" id="ARBA00004651"/>
    </source>
</evidence>
<dbReference type="Proteomes" id="UP000680750">
    <property type="component" value="Chromosome"/>
</dbReference>
<feature type="transmembrane region" description="Helical" evidence="6">
    <location>
        <begin position="160"/>
        <end position="180"/>
    </location>
</feature>
<dbReference type="InterPro" id="IPR036259">
    <property type="entry name" value="MFS_trans_sf"/>
</dbReference>
<feature type="domain" description="Major facilitator superfamily (MFS) profile" evidence="7">
    <location>
        <begin position="10"/>
        <end position="433"/>
    </location>
</feature>
<evidence type="ECO:0000256" key="3">
    <source>
        <dbReference type="ARBA" id="ARBA00022692"/>
    </source>
</evidence>
<dbReference type="KEGG" id="aser:Asera_58210"/>
<name>A0A810L8U2_9ACTN</name>
<accession>A0A810L8U2</accession>
<feature type="transmembrane region" description="Helical" evidence="6">
    <location>
        <begin position="49"/>
        <end position="68"/>
    </location>
</feature>
<keyword evidence="2" id="KW-0813">Transport</keyword>
<keyword evidence="4 6" id="KW-1133">Transmembrane helix</keyword>
<dbReference type="PROSITE" id="PS50850">
    <property type="entry name" value="MFS"/>
    <property type="match status" value="1"/>
</dbReference>
<dbReference type="AlphaFoldDB" id="A0A810L8U2"/>
<feature type="transmembrane region" description="Helical" evidence="6">
    <location>
        <begin position="243"/>
        <end position="266"/>
    </location>
</feature>
<organism evidence="8 9">
    <name type="scientific">Actinocatenispora sera</name>
    <dbReference type="NCBI Taxonomy" id="390989"/>
    <lineage>
        <taxon>Bacteria</taxon>
        <taxon>Bacillati</taxon>
        <taxon>Actinomycetota</taxon>
        <taxon>Actinomycetes</taxon>
        <taxon>Micromonosporales</taxon>
        <taxon>Micromonosporaceae</taxon>
        <taxon>Actinocatenispora</taxon>
    </lineage>
</organism>
<evidence type="ECO:0000256" key="4">
    <source>
        <dbReference type="ARBA" id="ARBA00022989"/>
    </source>
</evidence>
<dbReference type="OrthoDB" id="6057322at2"/>
<feature type="transmembrane region" description="Helical" evidence="6">
    <location>
        <begin position="408"/>
        <end position="428"/>
    </location>
</feature>
<keyword evidence="3 6" id="KW-0812">Transmembrane</keyword>
<evidence type="ECO:0000256" key="2">
    <source>
        <dbReference type="ARBA" id="ARBA00022448"/>
    </source>
</evidence>
<proteinExistence type="predicted"/>
<dbReference type="GO" id="GO:0005886">
    <property type="term" value="C:plasma membrane"/>
    <property type="evidence" value="ECO:0007669"/>
    <property type="project" value="UniProtKB-SubCell"/>
</dbReference>
<dbReference type="GO" id="GO:0022857">
    <property type="term" value="F:transmembrane transporter activity"/>
    <property type="evidence" value="ECO:0007669"/>
    <property type="project" value="InterPro"/>
</dbReference>
<dbReference type="Pfam" id="PF07690">
    <property type="entry name" value="MFS_1"/>
    <property type="match status" value="1"/>
</dbReference>
<dbReference type="InterPro" id="IPR044770">
    <property type="entry name" value="MFS_spinster-like"/>
</dbReference>
<evidence type="ECO:0000256" key="6">
    <source>
        <dbReference type="SAM" id="Phobius"/>
    </source>
</evidence>
<feature type="transmembrane region" description="Helical" evidence="6">
    <location>
        <begin position="75"/>
        <end position="92"/>
    </location>
</feature>
<dbReference type="InterPro" id="IPR020846">
    <property type="entry name" value="MFS_dom"/>
</dbReference>
<dbReference type="EMBL" id="AP023354">
    <property type="protein sequence ID" value="BCJ31713.1"/>
    <property type="molecule type" value="Genomic_DNA"/>
</dbReference>
<keyword evidence="5 6" id="KW-0472">Membrane</keyword>
<gene>
    <name evidence="8" type="ORF">Asera_58210</name>
</gene>
<reference evidence="8" key="1">
    <citation type="submission" date="2020-08" db="EMBL/GenBank/DDBJ databases">
        <title>Whole genome shotgun sequence of Actinocatenispora sera NBRC 101916.</title>
        <authorList>
            <person name="Komaki H."/>
            <person name="Tamura T."/>
        </authorList>
    </citation>
    <scope>NUCLEOTIDE SEQUENCE</scope>
    <source>
        <strain evidence="8">NBRC 101916</strain>
    </source>
</reference>
<dbReference type="PANTHER" id="PTHR23505:SF79">
    <property type="entry name" value="PROTEIN SPINSTER"/>
    <property type="match status" value="1"/>
</dbReference>
<dbReference type="RefSeq" id="WP_051801388.1">
    <property type="nucleotide sequence ID" value="NZ_AP023354.1"/>
</dbReference>
<feature type="transmembrane region" description="Helical" evidence="6">
    <location>
        <begin position="134"/>
        <end position="154"/>
    </location>
</feature>
<comment type="subcellular location">
    <subcellularLocation>
        <location evidence="1">Cell membrane</location>
        <topology evidence="1">Multi-pass membrane protein</topology>
    </subcellularLocation>
</comment>
<evidence type="ECO:0000313" key="9">
    <source>
        <dbReference type="Proteomes" id="UP000680750"/>
    </source>
</evidence>
<evidence type="ECO:0000256" key="5">
    <source>
        <dbReference type="ARBA" id="ARBA00023136"/>
    </source>
</evidence>
<dbReference type="Gene3D" id="1.20.1250.20">
    <property type="entry name" value="MFS general substrate transporter like domains"/>
    <property type="match status" value="1"/>
</dbReference>
<feature type="transmembrane region" description="Helical" evidence="6">
    <location>
        <begin position="311"/>
        <end position="332"/>
    </location>
</feature>
<dbReference type="PANTHER" id="PTHR23505">
    <property type="entry name" value="SPINSTER"/>
    <property type="match status" value="1"/>
</dbReference>
<evidence type="ECO:0000259" key="7">
    <source>
        <dbReference type="PROSITE" id="PS50850"/>
    </source>
</evidence>
<feature type="transmembrane region" description="Helical" evidence="6">
    <location>
        <begin position="278"/>
        <end position="299"/>
    </location>
</feature>
<sequence>MTAGDGTARIAVLFGATLGLSGADTATISATTDDIERAFGVGNAEVGLLVSVVTLLGALFAIPVGVVADRFRRTRLLAASVACWAVALVLSGSAQSYWWMLVARSLLGVVTAAAGPLIASLVGDYVPGYRRGRVYGVILSGELIGTGCGFVVSGEIAGLASWRLAMLWLVPVGALLAWLIHRLPEPARSGPTRIADRSGRDPMPRMLAERGIRPVERMVLHDDPAKRSLWWAIGYVLRVRTNVVIIVASALGYFFFAAIRSFAIVYAMRQYSIAKPVASLLVVVIGAGAVAGVLAGGRLTDRLLRRGHPRVRVAAPAVCLLVLTPVLAAAIASTDVLLAVPLLAIGTGILAAANPPFDAARLDIMHPRLWGRAEAVRTALRSIAETSAPVGLGLVADALSTVPQGWTYSVLLFMTPLPVAGLIALLGLRTYLRDVATALASVRETSPGNGG</sequence>
<evidence type="ECO:0000313" key="8">
    <source>
        <dbReference type="EMBL" id="BCJ31713.1"/>
    </source>
</evidence>